<dbReference type="FunFam" id="3.80.10.10:FF:000732">
    <property type="entry name" value="GD11101"/>
    <property type="match status" value="1"/>
</dbReference>
<dbReference type="Pfam" id="PF13855">
    <property type="entry name" value="LRR_8"/>
    <property type="match status" value="2"/>
</dbReference>
<name>A0A0A9X110_LYGHE</name>
<dbReference type="EMBL" id="GBHO01029960">
    <property type="protein sequence ID" value="JAG13644.1"/>
    <property type="molecule type" value="Transcribed_RNA"/>
</dbReference>
<evidence type="ECO:0000256" key="2">
    <source>
        <dbReference type="ARBA" id="ARBA00022729"/>
    </source>
</evidence>
<dbReference type="InterPro" id="IPR001611">
    <property type="entry name" value="Leu-rich_rpt"/>
</dbReference>
<feature type="chain" id="PRO_5002054119" evidence="4">
    <location>
        <begin position="19"/>
        <end position="471"/>
    </location>
</feature>
<dbReference type="SUPFAM" id="SSF52058">
    <property type="entry name" value="L domain-like"/>
    <property type="match status" value="1"/>
</dbReference>
<keyword evidence="1" id="KW-0433">Leucine-rich repeat</keyword>
<evidence type="ECO:0000256" key="1">
    <source>
        <dbReference type="ARBA" id="ARBA00022614"/>
    </source>
</evidence>
<dbReference type="InterPro" id="IPR032675">
    <property type="entry name" value="LRR_dom_sf"/>
</dbReference>
<gene>
    <name evidence="5" type="primary">Con</name>
    <name evidence="5" type="ORF">CM83_35795</name>
</gene>
<dbReference type="PANTHER" id="PTHR24369">
    <property type="entry name" value="ANTIGEN BSP, PUTATIVE-RELATED"/>
    <property type="match status" value="1"/>
</dbReference>
<dbReference type="GO" id="GO:0005886">
    <property type="term" value="C:plasma membrane"/>
    <property type="evidence" value="ECO:0007669"/>
    <property type="project" value="TreeGrafter"/>
</dbReference>
<accession>A0A0A9X110</accession>
<evidence type="ECO:0000256" key="4">
    <source>
        <dbReference type="SAM" id="SignalP"/>
    </source>
</evidence>
<dbReference type="Gene3D" id="3.80.10.10">
    <property type="entry name" value="Ribonuclease Inhibitor"/>
    <property type="match status" value="2"/>
</dbReference>
<dbReference type="SMART" id="SM00369">
    <property type="entry name" value="LRR_TYP"/>
    <property type="match status" value="9"/>
</dbReference>
<evidence type="ECO:0000256" key="3">
    <source>
        <dbReference type="ARBA" id="ARBA00022737"/>
    </source>
</evidence>
<keyword evidence="3" id="KW-0677">Repeat</keyword>
<dbReference type="PANTHER" id="PTHR24369:SF210">
    <property type="entry name" value="CHAOPTIN-RELATED"/>
    <property type="match status" value="1"/>
</dbReference>
<protein>
    <submittedName>
        <fullName evidence="5">Connectin</fullName>
    </submittedName>
</protein>
<feature type="signal peptide" evidence="4">
    <location>
        <begin position="1"/>
        <end position="18"/>
    </location>
</feature>
<dbReference type="AlphaFoldDB" id="A0A0A9X110"/>
<reference evidence="5" key="2">
    <citation type="submission" date="2014-07" db="EMBL/GenBank/DDBJ databases">
        <authorList>
            <person name="Hull J."/>
        </authorList>
    </citation>
    <scope>NUCLEOTIDE SEQUENCE</scope>
</reference>
<keyword evidence="2 4" id="KW-0732">Signal</keyword>
<evidence type="ECO:0000313" key="5">
    <source>
        <dbReference type="EMBL" id="JAG13644.1"/>
    </source>
</evidence>
<organism evidence="5">
    <name type="scientific">Lygus hesperus</name>
    <name type="common">Western plant bug</name>
    <dbReference type="NCBI Taxonomy" id="30085"/>
    <lineage>
        <taxon>Eukaryota</taxon>
        <taxon>Metazoa</taxon>
        <taxon>Ecdysozoa</taxon>
        <taxon>Arthropoda</taxon>
        <taxon>Hexapoda</taxon>
        <taxon>Insecta</taxon>
        <taxon>Pterygota</taxon>
        <taxon>Neoptera</taxon>
        <taxon>Paraneoptera</taxon>
        <taxon>Hemiptera</taxon>
        <taxon>Heteroptera</taxon>
        <taxon>Panheteroptera</taxon>
        <taxon>Cimicomorpha</taxon>
        <taxon>Miridae</taxon>
        <taxon>Mirini</taxon>
        <taxon>Lygus</taxon>
    </lineage>
</organism>
<dbReference type="InterPro" id="IPR003591">
    <property type="entry name" value="Leu-rich_rpt_typical-subtyp"/>
</dbReference>
<sequence length="471" mass="53520">MKGVVLLSVLLLVARSQGRYEDKKRRLDHTRPTAASERALNICDLQQEHDLNMFCVCEPRNEHNNATSANCWMFNSGESEDSPVWTWFRSQRHLTKMILNVRSLTQLSYVPTRALKQLSKLKTFEIVYANIETIEPFAFANLTLLQDLGLTRNRIMTLKKFSIAFLPDLKVITLGENRISELNREVFVSLPSLRKLYIDRNNLSLIHEGAFSALYSLEELELHGNQLTVVTKETFRGLSRLRRLDLSLNALTYIAEGTFKEMPALEELLLERNKIEALDPGALIDLEFLGKVYLTANSLRTLPPGLFEDTTSLRFLNVRDNILHTLNHQVFAPIILNLFNQSAYLLVDGNPLVCDCRLDWLHNLYNSSNSESVRTTIEEMTCIQTLNDLDSEPLRARMPDNTIGDTPTQESMEPFSEKNFMAIPRESLPCPQDLRATGVPAVQLATKTESSGLKTSQSLVLIIFSICLLFP</sequence>
<proteinExistence type="predicted"/>
<reference evidence="5" key="1">
    <citation type="journal article" date="2014" name="PLoS ONE">
        <title>Transcriptome-Based Identification of ABC Transporters in the Western Tarnished Plant Bug Lygus hesperus.</title>
        <authorList>
            <person name="Hull J.J."/>
            <person name="Chaney K."/>
            <person name="Geib S.M."/>
            <person name="Fabrick J.A."/>
            <person name="Brent C.S."/>
            <person name="Walsh D."/>
            <person name="Lavine L.C."/>
        </authorList>
    </citation>
    <scope>NUCLEOTIDE SEQUENCE</scope>
</reference>
<dbReference type="InterPro" id="IPR050541">
    <property type="entry name" value="LRR_TM_domain-containing"/>
</dbReference>